<feature type="domain" description="Contractile injection system tube protein N-terminal" evidence="1">
    <location>
        <begin position="27"/>
        <end position="161"/>
    </location>
</feature>
<protein>
    <submittedName>
        <fullName evidence="2">Peptidoglycan-binding protein</fullName>
    </submittedName>
</protein>
<sequence>MVSGQKTLLKISGCSVAKNGAISVDASRPVFQALMNPSGYGHDFSIKYAKNQALGQAGNESKFHASQPEKLSLKELVLDGTGVVPGTTKTVKQQVEELRNAVYTYVGTKHEAPIVQVVWGSLIFYGRVEGLKFDYTLFKPNGEPLRAKISLNFVEYTSAAEIVKEESRSSPDLTHLVVVKAGDTLPLLCDRIYRDSNYYMEVARINGLSSFRHLELGMTLRFPPLA</sequence>
<comment type="caution">
    <text evidence="2">The sequence shown here is derived from an EMBL/GenBank/DDBJ whole genome shotgun (WGS) entry which is preliminary data.</text>
</comment>
<dbReference type="Proteomes" id="UP000627446">
    <property type="component" value="Unassembled WGS sequence"/>
</dbReference>
<dbReference type="EMBL" id="JACOFZ010000013">
    <property type="protein sequence ID" value="MBC3883335.1"/>
    <property type="molecule type" value="Genomic_DNA"/>
</dbReference>
<evidence type="ECO:0000313" key="2">
    <source>
        <dbReference type="EMBL" id="MBC3883335.1"/>
    </source>
</evidence>
<proteinExistence type="predicted"/>
<organism evidence="2 3">
    <name type="scientific">Undibacterium nitidum</name>
    <dbReference type="NCBI Taxonomy" id="2762298"/>
    <lineage>
        <taxon>Bacteria</taxon>
        <taxon>Pseudomonadati</taxon>
        <taxon>Pseudomonadota</taxon>
        <taxon>Betaproteobacteria</taxon>
        <taxon>Burkholderiales</taxon>
        <taxon>Oxalobacteraceae</taxon>
        <taxon>Undibacterium</taxon>
    </lineage>
</organism>
<dbReference type="Pfam" id="PF19266">
    <property type="entry name" value="CIS_tube"/>
    <property type="match status" value="1"/>
</dbReference>
<evidence type="ECO:0000313" key="3">
    <source>
        <dbReference type="Proteomes" id="UP000627446"/>
    </source>
</evidence>
<keyword evidence="3" id="KW-1185">Reference proteome</keyword>
<evidence type="ECO:0000259" key="1">
    <source>
        <dbReference type="Pfam" id="PF19266"/>
    </source>
</evidence>
<accession>A0A923KMW5</accession>
<dbReference type="InterPro" id="IPR045361">
    <property type="entry name" value="CIS_tube_prot_N"/>
</dbReference>
<reference evidence="2" key="1">
    <citation type="submission" date="2020-08" db="EMBL/GenBank/DDBJ databases">
        <title>Novel species isolated from subtropical streams in China.</title>
        <authorList>
            <person name="Lu H."/>
        </authorList>
    </citation>
    <scope>NUCLEOTIDE SEQUENCE</scope>
    <source>
        <strain evidence="2">LX22W</strain>
    </source>
</reference>
<name>A0A923KMW5_9BURK</name>
<dbReference type="AlphaFoldDB" id="A0A923KMW5"/>
<gene>
    <name evidence="2" type="ORF">H8K36_18230</name>
</gene>